<dbReference type="CDD" id="cd05466">
    <property type="entry name" value="PBP2_LTTR_substrate"/>
    <property type="match status" value="1"/>
</dbReference>
<name>A0ABZ2C787_9BACI</name>
<dbReference type="SUPFAM" id="SSF53850">
    <property type="entry name" value="Periplasmic binding protein-like II"/>
    <property type="match status" value="1"/>
</dbReference>
<protein>
    <submittedName>
        <fullName evidence="6">LysR family transcriptional regulator</fullName>
    </submittedName>
</protein>
<dbReference type="PANTHER" id="PTHR30419">
    <property type="entry name" value="HTH-TYPE TRANSCRIPTIONAL REGULATOR YBHD"/>
    <property type="match status" value="1"/>
</dbReference>
<dbReference type="Proteomes" id="UP001357223">
    <property type="component" value="Chromosome"/>
</dbReference>
<dbReference type="RefSeq" id="WP_338448346.1">
    <property type="nucleotide sequence ID" value="NZ_CP137640.1"/>
</dbReference>
<dbReference type="PRINTS" id="PR00039">
    <property type="entry name" value="HTHLYSR"/>
</dbReference>
<keyword evidence="3" id="KW-0238">DNA-binding</keyword>
<feature type="domain" description="HTH lysR-type" evidence="5">
    <location>
        <begin position="8"/>
        <end position="59"/>
    </location>
</feature>
<evidence type="ECO:0000256" key="2">
    <source>
        <dbReference type="ARBA" id="ARBA00023015"/>
    </source>
</evidence>
<organism evidence="6 7">
    <name type="scientific">Niallia oryzisoli</name>
    <dbReference type="NCBI Taxonomy" id="1737571"/>
    <lineage>
        <taxon>Bacteria</taxon>
        <taxon>Bacillati</taxon>
        <taxon>Bacillota</taxon>
        <taxon>Bacilli</taxon>
        <taxon>Bacillales</taxon>
        <taxon>Bacillaceae</taxon>
        <taxon>Niallia</taxon>
    </lineage>
</organism>
<comment type="similarity">
    <text evidence="1">Belongs to the LysR transcriptional regulatory family.</text>
</comment>
<dbReference type="EMBL" id="CP137640">
    <property type="protein sequence ID" value="WVX79412.1"/>
    <property type="molecule type" value="Genomic_DNA"/>
</dbReference>
<dbReference type="InterPro" id="IPR005119">
    <property type="entry name" value="LysR_subst-bd"/>
</dbReference>
<dbReference type="InterPro" id="IPR000847">
    <property type="entry name" value="LysR_HTH_N"/>
</dbReference>
<evidence type="ECO:0000256" key="3">
    <source>
        <dbReference type="ARBA" id="ARBA00023125"/>
    </source>
</evidence>
<sequence length="305" mass="34905">MTKDLSSEYLKAVAEHGNFSNAARALFISQPYLSKFVKKLEDDLGVELINRNVTPISLTYAGERYLAYMNEIEKTYQNMKNEIEAITNMKKGRLKLGINPILGSHTLYNLLPQFIKTYPGVEIELIEETSIVIEQLLLQRKIDICLNLLPIFNPEIMYESLFEEKIFLVIPEGHKYYRPDLDTNKVNFPMDIHSLSGEKFILLKQGLGLRRITDQIFYDYSLKPDIILETTNIENAYRLANYGIGLTLVPEVILKNNLLSKSNIYTIGNPPAKYNLVVAYKKGEVLSVPALAFLKMAKDNYKIHS</sequence>
<keyword evidence="7" id="KW-1185">Reference proteome</keyword>
<dbReference type="InterPro" id="IPR036390">
    <property type="entry name" value="WH_DNA-bd_sf"/>
</dbReference>
<evidence type="ECO:0000313" key="6">
    <source>
        <dbReference type="EMBL" id="WVX79412.1"/>
    </source>
</evidence>
<dbReference type="Pfam" id="PF03466">
    <property type="entry name" value="LysR_substrate"/>
    <property type="match status" value="1"/>
</dbReference>
<dbReference type="PROSITE" id="PS50931">
    <property type="entry name" value="HTH_LYSR"/>
    <property type="match status" value="1"/>
</dbReference>
<keyword evidence="4" id="KW-0804">Transcription</keyword>
<dbReference type="Gene3D" id="1.10.10.10">
    <property type="entry name" value="Winged helix-like DNA-binding domain superfamily/Winged helix DNA-binding domain"/>
    <property type="match status" value="1"/>
</dbReference>
<keyword evidence="2" id="KW-0805">Transcription regulation</keyword>
<reference evidence="6 7" key="1">
    <citation type="submission" date="2023-10" db="EMBL/GenBank/DDBJ databases">
        <title>Niallia locisalis sp.nov. isolated from a salt pond sample.</title>
        <authorList>
            <person name="Li X.-J."/>
            <person name="Dong L."/>
        </authorList>
    </citation>
    <scope>NUCLEOTIDE SEQUENCE [LARGE SCALE GENOMIC DNA]</scope>
    <source>
        <strain evidence="6 7">DSM 29761</strain>
    </source>
</reference>
<dbReference type="Pfam" id="PF00126">
    <property type="entry name" value="HTH_1"/>
    <property type="match status" value="1"/>
</dbReference>
<proteinExistence type="inferred from homology"/>
<dbReference type="SUPFAM" id="SSF46785">
    <property type="entry name" value="Winged helix' DNA-binding domain"/>
    <property type="match status" value="1"/>
</dbReference>
<dbReference type="InterPro" id="IPR050950">
    <property type="entry name" value="HTH-type_LysR_regulators"/>
</dbReference>
<gene>
    <name evidence="6" type="ORF">R4Z09_19140</name>
</gene>
<dbReference type="Gene3D" id="3.40.190.290">
    <property type="match status" value="1"/>
</dbReference>
<accession>A0ABZ2C787</accession>
<evidence type="ECO:0000256" key="4">
    <source>
        <dbReference type="ARBA" id="ARBA00023163"/>
    </source>
</evidence>
<dbReference type="InterPro" id="IPR036388">
    <property type="entry name" value="WH-like_DNA-bd_sf"/>
</dbReference>
<evidence type="ECO:0000259" key="5">
    <source>
        <dbReference type="PROSITE" id="PS50931"/>
    </source>
</evidence>
<evidence type="ECO:0000256" key="1">
    <source>
        <dbReference type="ARBA" id="ARBA00009437"/>
    </source>
</evidence>
<evidence type="ECO:0000313" key="7">
    <source>
        <dbReference type="Proteomes" id="UP001357223"/>
    </source>
</evidence>